<dbReference type="InterPro" id="IPR036388">
    <property type="entry name" value="WH-like_DNA-bd_sf"/>
</dbReference>
<dbReference type="PANTHER" id="PTHR33164:SF43">
    <property type="entry name" value="HTH-TYPE TRANSCRIPTIONAL REPRESSOR YETL"/>
    <property type="match status" value="1"/>
</dbReference>
<protein>
    <submittedName>
        <fullName evidence="2">MarR family transcriptional regulator</fullName>
    </submittedName>
</protein>
<dbReference type="PANTHER" id="PTHR33164">
    <property type="entry name" value="TRANSCRIPTIONAL REGULATOR, MARR FAMILY"/>
    <property type="match status" value="1"/>
</dbReference>
<dbReference type="EMBL" id="RBZY01000059">
    <property type="protein sequence ID" value="RWR16306.1"/>
    <property type="molecule type" value="Genomic_DNA"/>
</dbReference>
<dbReference type="GO" id="GO:0006950">
    <property type="term" value="P:response to stress"/>
    <property type="evidence" value="ECO:0007669"/>
    <property type="project" value="TreeGrafter"/>
</dbReference>
<dbReference type="Proteomes" id="UP000285970">
    <property type="component" value="Unassembled WGS sequence"/>
</dbReference>
<dbReference type="InterPro" id="IPR036390">
    <property type="entry name" value="WH_DNA-bd_sf"/>
</dbReference>
<comment type="caution">
    <text evidence="2">The sequence shown here is derived from an EMBL/GenBank/DDBJ whole genome shotgun (WGS) entry which is preliminary data.</text>
</comment>
<name>A0A443J743_9MICO</name>
<dbReference type="Gene3D" id="1.10.10.10">
    <property type="entry name" value="Winged helix-like DNA-binding domain superfamily/Winged helix DNA-binding domain"/>
    <property type="match status" value="1"/>
</dbReference>
<dbReference type="SUPFAM" id="SSF46785">
    <property type="entry name" value="Winged helix' DNA-binding domain"/>
    <property type="match status" value="1"/>
</dbReference>
<accession>A0A443J743</accession>
<dbReference type="SMART" id="SM00347">
    <property type="entry name" value="HTH_MARR"/>
    <property type="match status" value="1"/>
</dbReference>
<dbReference type="InterPro" id="IPR000835">
    <property type="entry name" value="HTH_MarR-typ"/>
</dbReference>
<dbReference type="OrthoDB" id="5072918at2"/>
<feature type="domain" description="HTH marR-type" evidence="1">
    <location>
        <begin position="4"/>
        <end position="136"/>
    </location>
</feature>
<evidence type="ECO:0000313" key="2">
    <source>
        <dbReference type="EMBL" id="RWR16306.1"/>
    </source>
</evidence>
<dbReference type="InterPro" id="IPR039422">
    <property type="entry name" value="MarR/SlyA-like"/>
</dbReference>
<proteinExistence type="predicted"/>
<dbReference type="GO" id="GO:0003700">
    <property type="term" value="F:DNA-binding transcription factor activity"/>
    <property type="evidence" value="ECO:0007669"/>
    <property type="project" value="InterPro"/>
</dbReference>
<dbReference type="PROSITE" id="PS50995">
    <property type="entry name" value="HTH_MARR_2"/>
    <property type="match status" value="1"/>
</dbReference>
<reference evidence="2 3" key="1">
    <citation type="journal article" date="2018" name="Front. Microbiol.">
        <title>Novel Insights Into Bacterial Dimethylsulfoniopropionate Catabolism in the East China Sea.</title>
        <authorList>
            <person name="Liu J."/>
            <person name="Liu J."/>
            <person name="Zhang S.H."/>
            <person name="Liang J."/>
            <person name="Lin H."/>
            <person name="Song D."/>
            <person name="Yang G.P."/>
            <person name="Todd J.D."/>
            <person name="Zhang X.H."/>
        </authorList>
    </citation>
    <scope>NUCLEOTIDE SEQUENCE [LARGE SCALE GENOMIC DNA]</scope>
    <source>
        <strain evidence="2 3">ZYFD042</strain>
    </source>
</reference>
<gene>
    <name evidence="2" type="ORF">D8Y23_13770</name>
</gene>
<sequence>MSPRPALSTALDAFIEARRSAEAATRVELGLGETEVRALLRIREHPGIRPSVLRDHLGVTSAGVTTLVDRLVERGLLRRELDTEDRRVNHIHLEVDLDALPWSQLDRFARDLDDAVDAEPAATTDAFAEALQRITRSVLIPR</sequence>
<dbReference type="RefSeq" id="WP_128218668.1">
    <property type="nucleotide sequence ID" value="NZ_RBZY01000059.1"/>
</dbReference>
<organism evidence="2 3">
    <name type="scientific">Microbacterium enclense</name>
    <dbReference type="NCBI Taxonomy" id="993073"/>
    <lineage>
        <taxon>Bacteria</taxon>
        <taxon>Bacillati</taxon>
        <taxon>Actinomycetota</taxon>
        <taxon>Actinomycetes</taxon>
        <taxon>Micrococcales</taxon>
        <taxon>Microbacteriaceae</taxon>
        <taxon>Microbacterium</taxon>
    </lineage>
</organism>
<dbReference type="AlphaFoldDB" id="A0A443J743"/>
<evidence type="ECO:0000313" key="3">
    <source>
        <dbReference type="Proteomes" id="UP000285970"/>
    </source>
</evidence>
<dbReference type="Pfam" id="PF01047">
    <property type="entry name" value="MarR"/>
    <property type="match status" value="1"/>
</dbReference>
<evidence type="ECO:0000259" key="1">
    <source>
        <dbReference type="PROSITE" id="PS50995"/>
    </source>
</evidence>